<dbReference type="OrthoDB" id="1920326at2759"/>
<dbReference type="InterPro" id="IPR036397">
    <property type="entry name" value="RNaseH_sf"/>
</dbReference>
<feature type="compositionally biased region" description="Basic and acidic residues" evidence="10">
    <location>
        <begin position="452"/>
        <end position="467"/>
    </location>
</feature>
<dbReference type="PANTHER" id="PTHR13620:SF109">
    <property type="entry name" value="3'-5' EXONUCLEASE"/>
    <property type="match status" value="1"/>
</dbReference>
<keyword evidence="2" id="KW-0540">Nuclease</keyword>
<dbReference type="PaxDb" id="55529-EKX42101"/>
<evidence type="ECO:0000256" key="3">
    <source>
        <dbReference type="ARBA" id="ARBA00022723"/>
    </source>
</evidence>
<evidence type="ECO:0000256" key="10">
    <source>
        <dbReference type="SAM" id="MobiDB-lite"/>
    </source>
</evidence>
<keyword evidence="7" id="KW-0539">Nucleus</keyword>
<dbReference type="GO" id="GO:0005634">
    <property type="term" value="C:nucleus"/>
    <property type="evidence" value="ECO:0007669"/>
    <property type="project" value="UniProtKB-SubCell"/>
</dbReference>
<evidence type="ECO:0000256" key="8">
    <source>
        <dbReference type="ARBA" id="ARBA00040531"/>
    </source>
</evidence>
<feature type="region of interest" description="Disordered" evidence="10">
    <location>
        <begin position="452"/>
        <end position="483"/>
    </location>
</feature>
<keyword evidence="3" id="KW-0479">Metal-binding</keyword>
<dbReference type="InterPro" id="IPR012337">
    <property type="entry name" value="RNaseH-like_sf"/>
</dbReference>
<dbReference type="GO" id="GO:0003676">
    <property type="term" value="F:nucleic acid binding"/>
    <property type="evidence" value="ECO:0007669"/>
    <property type="project" value="InterPro"/>
</dbReference>
<dbReference type="eggNOG" id="KOG4373">
    <property type="taxonomic scope" value="Eukaryota"/>
</dbReference>
<dbReference type="GO" id="GO:0046872">
    <property type="term" value="F:metal ion binding"/>
    <property type="evidence" value="ECO:0007669"/>
    <property type="project" value="UniProtKB-KW"/>
</dbReference>
<evidence type="ECO:0000313" key="12">
    <source>
        <dbReference type="EMBL" id="EKX42101.1"/>
    </source>
</evidence>
<keyword evidence="4" id="KW-0378">Hydrolase</keyword>
<keyword evidence="14" id="KW-1185">Reference proteome</keyword>
<dbReference type="PANTHER" id="PTHR13620">
    <property type="entry name" value="3-5 EXONUCLEASE"/>
    <property type="match status" value="1"/>
</dbReference>
<reference evidence="13" key="3">
    <citation type="submission" date="2016-03" db="UniProtKB">
        <authorList>
            <consortium name="EnsemblProtists"/>
        </authorList>
    </citation>
    <scope>IDENTIFICATION</scope>
</reference>
<evidence type="ECO:0000256" key="7">
    <source>
        <dbReference type="ARBA" id="ARBA00023242"/>
    </source>
</evidence>
<dbReference type="Pfam" id="PF01612">
    <property type="entry name" value="DNA_pol_A_exo1"/>
    <property type="match status" value="1"/>
</dbReference>
<evidence type="ECO:0000256" key="5">
    <source>
        <dbReference type="ARBA" id="ARBA00022839"/>
    </source>
</evidence>
<comment type="subcellular location">
    <subcellularLocation>
        <location evidence="1">Nucleus</location>
    </subcellularLocation>
</comment>
<dbReference type="RefSeq" id="XP_005829081.1">
    <property type="nucleotide sequence ID" value="XM_005829024.1"/>
</dbReference>
<dbReference type="GeneID" id="17298752"/>
<name>L1J0R3_GUITC</name>
<evidence type="ECO:0000256" key="6">
    <source>
        <dbReference type="ARBA" id="ARBA00022842"/>
    </source>
</evidence>
<accession>L1J0R3</accession>
<evidence type="ECO:0000259" key="11">
    <source>
        <dbReference type="Pfam" id="PF01612"/>
    </source>
</evidence>
<keyword evidence="6" id="KW-0460">Magnesium</keyword>
<evidence type="ECO:0000256" key="4">
    <source>
        <dbReference type="ARBA" id="ARBA00022801"/>
    </source>
</evidence>
<dbReference type="Gene3D" id="3.30.420.10">
    <property type="entry name" value="Ribonuclease H-like superfamily/Ribonuclease H"/>
    <property type="match status" value="1"/>
</dbReference>
<dbReference type="KEGG" id="gtt:GUITHDRAFT_141568"/>
<dbReference type="SUPFAM" id="SSF53098">
    <property type="entry name" value="Ribonuclease H-like"/>
    <property type="match status" value="1"/>
</dbReference>
<dbReference type="InterPro" id="IPR051132">
    <property type="entry name" value="3-5_Exonuclease_domain"/>
</dbReference>
<evidence type="ECO:0000256" key="2">
    <source>
        <dbReference type="ARBA" id="ARBA00022722"/>
    </source>
</evidence>
<protein>
    <recommendedName>
        <fullName evidence="8">3'-5' exonuclease</fullName>
    </recommendedName>
    <alternativeName>
        <fullName evidence="9">Werner Syndrome-like exonuclease</fullName>
    </alternativeName>
</protein>
<dbReference type="Proteomes" id="UP000011087">
    <property type="component" value="Unassembled WGS sequence"/>
</dbReference>
<dbReference type="HOGENOM" id="CLU_565576_0_0_1"/>
<reference evidence="14" key="2">
    <citation type="submission" date="2012-11" db="EMBL/GenBank/DDBJ databases">
        <authorList>
            <person name="Kuo A."/>
            <person name="Curtis B.A."/>
            <person name="Tanifuji G."/>
            <person name="Burki F."/>
            <person name="Gruber A."/>
            <person name="Irimia M."/>
            <person name="Maruyama S."/>
            <person name="Arias M.C."/>
            <person name="Ball S.G."/>
            <person name="Gile G.H."/>
            <person name="Hirakawa Y."/>
            <person name="Hopkins J.F."/>
            <person name="Rensing S.A."/>
            <person name="Schmutz J."/>
            <person name="Symeonidi A."/>
            <person name="Elias M."/>
            <person name="Eveleigh R.J."/>
            <person name="Herman E.K."/>
            <person name="Klute M.J."/>
            <person name="Nakayama T."/>
            <person name="Obornik M."/>
            <person name="Reyes-Prieto A."/>
            <person name="Armbrust E.V."/>
            <person name="Aves S.J."/>
            <person name="Beiko R.G."/>
            <person name="Coutinho P."/>
            <person name="Dacks J.B."/>
            <person name="Durnford D.G."/>
            <person name="Fast N.M."/>
            <person name="Green B.R."/>
            <person name="Grisdale C."/>
            <person name="Hempe F."/>
            <person name="Henrissat B."/>
            <person name="Hoppner M.P."/>
            <person name="Ishida K.-I."/>
            <person name="Kim E."/>
            <person name="Koreny L."/>
            <person name="Kroth P.G."/>
            <person name="Liu Y."/>
            <person name="Malik S.-B."/>
            <person name="Maier U.G."/>
            <person name="McRose D."/>
            <person name="Mock T."/>
            <person name="Neilson J.A."/>
            <person name="Onodera N.T."/>
            <person name="Poole A.M."/>
            <person name="Pritham E.J."/>
            <person name="Richards T.A."/>
            <person name="Rocap G."/>
            <person name="Roy S.W."/>
            <person name="Sarai C."/>
            <person name="Schaack S."/>
            <person name="Shirato S."/>
            <person name="Slamovits C.H."/>
            <person name="Spencer D.F."/>
            <person name="Suzuki S."/>
            <person name="Worden A.Z."/>
            <person name="Zauner S."/>
            <person name="Barry K."/>
            <person name="Bell C."/>
            <person name="Bharti A.K."/>
            <person name="Crow J.A."/>
            <person name="Grimwood J."/>
            <person name="Kramer R."/>
            <person name="Lindquist E."/>
            <person name="Lucas S."/>
            <person name="Salamov A."/>
            <person name="McFadden G.I."/>
            <person name="Lane C.E."/>
            <person name="Keeling P.J."/>
            <person name="Gray M.W."/>
            <person name="Grigoriev I.V."/>
            <person name="Archibald J.M."/>
        </authorList>
    </citation>
    <scope>NUCLEOTIDE SEQUENCE</scope>
    <source>
        <strain evidence="14">CCMP2712</strain>
    </source>
</reference>
<keyword evidence="5" id="KW-0269">Exonuclease</keyword>
<reference evidence="12 14" key="1">
    <citation type="journal article" date="2012" name="Nature">
        <title>Algal genomes reveal evolutionary mosaicism and the fate of nucleomorphs.</title>
        <authorList>
            <consortium name="DOE Joint Genome Institute"/>
            <person name="Curtis B.A."/>
            <person name="Tanifuji G."/>
            <person name="Burki F."/>
            <person name="Gruber A."/>
            <person name="Irimia M."/>
            <person name="Maruyama S."/>
            <person name="Arias M.C."/>
            <person name="Ball S.G."/>
            <person name="Gile G.H."/>
            <person name="Hirakawa Y."/>
            <person name="Hopkins J.F."/>
            <person name="Kuo A."/>
            <person name="Rensing S.A."/>
            <person name="Schmutz J."/>
            <person name="Symeonidi A."/>
            <person name="Elias M."/>
            <person name="Eveleigh R.J."/>
            <person name="Herman E.K."/>
            <person name="Klute M.J."/>
            <person name="Nakayama T."/>
            <person name="Obornik M."/>
            <person name="Reyes-Prieto A."/>
            <person name="Armbrust E.V."/>
            <person name="Aves S.J."/>
            <person name="Beiko R.G."/>
            <person name="Coutinho P."/>
            <person name="Dacks J.B."/>
            <person name="Durnford D.G."/>
            <person name="Fast N.M."/>
            <person name="Green B.R."/>
            <person name="Grisdale C.J."/>
            <person name="Hempel F."/>
            <person name="Henrissat B."/>
            <person name="Hoppner M.P."/>
            <person name="Ishida K."/>
            <person name="Kim E."/>
            <person name="Koreny L."/>
            <person name="Kroth P.G."/>
            <person name="Liu Y."/>
            <person name="Malik S.B."/>
            <person name="Maier U.G."/>
            <person name="McRose D."/>
            <person name="Mock T."/>
            <person name="Neilson J.A."/>
            <person name="Onodera N.T."/>
            <person name="Poole A.M."/>
            <person name="Pritham E.J."/>
            <person name="Richards T.A."/>
            <person name="Rocap G."/>
            <person name="Roy S.W."/>
            <person name="Sarai C."/>
            <person name="Schaack S."/>
            <person name="Shirato S."/>
            <person name="Slamovits C.H."/>
            <person name="Spencer D.F."/>
            <person name="Suzuki S."/>
            <person name="Worden A.Z."/>
            <person name="Zauner S."/>
            <person name="Barry K."/>
            <person name="Bell C."/>
            <person name="Bharti A.K."/>
            <person name="Crow J.A."/>
            <person name="Grimwood J."/>
            <person name="Kramer R."/>
            <person name="Lindquist E."/>
            <person name="Lucas S."/>
            <person name="Salamov A."/>
            <person name="McFadden G.I."/>
            <person name="Lane C.E."/>
            <person name="Keeling P.J."/>
            <person name="Gray M.W."/>
            <person name="Grigoriev I.V."/>
            <person name="Archibald J.M."/>
        </authorList>
    </citation>
    <scope>NUCLEOTIDE SEQUENCE</scope>
    <source>
        <strain evidence="12 14">CCMP2712</strain>
    </source>
</reference>
<proteinExistence type="predicted"/>
<sequence length="483" mass="53730">MIPASLAFRIEICILAFLFQPQHVKPFIASGSVWELKYNGSSASANAFSIAPGIASNAAVKGDEVPEGVSHGHVNISRVLSINSEDLFNKLLSSRGMKAGEKLSGEGSSQRMIMMCFEKRNEHEYKILRRKYFSAVLVGTGPLPHFLVCPGAEECNDALPDSNVLITMRVDRMNDWVMLVVTKKRVVELQIHVTNSSAHVDPVVRLHVCGLNAAKQVENWIRKRVFDRKCSTVGVDMEWKPVFSAGHYSKVSLIQISTRDDCILYHIHHSAGSSGQQVPPALRLLFQDTSIRKDWGCDILGRVDLAEFAAALGHIDLTSLKKITEHFLSVKMCKAKWLTMGNWEKEALNPEQVAYASMDAWAAVEVLHAVEEEIVWRPSVDVQSSTCELGKFFSVRGGKRPGVYMSKEEAKKHVEGGQMMRFGHELEAKLFVLTGSNGGSVTDVVVYAMQRGEEESAGRREETSESKRRTRKRPNVGRSSMKV</sequence>
<evidence type="ECO:0000313" key="14">
    <source>
        <dbReference type="Proteomes" id="UP000011087"/>
    </source>
</evidence>
<organism evidence="12">
    <name type="scientific">Guillardia theta (strain CCMP2712)</name>
    <name type="common">Cryptophyte</name>
    <dbReference type="NCBI Taxonomy" id="905079"/>
    <lineage>
        <taxon>Eukaryota</taxon>
        <taxon>Cryptophyceae</taxon>
        <taxon>Pyrenomonadales</taxon>
        <taxon>Geminigeraceae</taxon>
        <taxon>Guillardia</taxon>
    </lineage>
</organism>
<dbReference type="EnsemblProtists" id="EKX42101">
    <property type="protein sequence ID" value="EKX42101"/>
    <property type="gene ID" value="GUITHDRAFT_141568"/>
</dbReference>
<feature type="domain" description="3'-5' exonuclease" evidence="11">
    <location>
        <begin position="216"/>
        <end position="374"/>
    </location>
</feature>
<dbReference type="CDD" id="cd06141">
    <property type="entry name" value="WRN_exo"/>
    <property type="match status" value="1"/>
</dbReference>
<dbReference type="GO" id="GO:0006139">
    <property type="term" value="P:nucleobase-containing compound metabolic process"/>
    <property type="evidence" value="ECO:0007669"/>
    <property type="project" value="InterPro"/>
</dbReference>
<dbReference type="InterPro" id="IPR002562">
    <property type="entry name" value="3'-5'_exonuclease_dom"/>
</dbReference>
<dbReference type="EMBL" id="JH993019">
    <property type="protein sequence ID" value="EKX42101.1"/>
    <property type="molecule type" value="Genomic_DNA"/>
</dbReference>
<dbReference type="GO" id="GO:0008408">
    <property type="term" value="F:3'-5' exonuclease activity"/>
    <property type="evidence" value="ECO:0007669"/>
    <property type="project" value="InterPro"/>
</dbReference>
<evidence type="ECO:0000256" key="1">
    <source>
        <dbReference type="ARBA" id="ARBA00004123"/>
    </source>
</evidence>
<dbReference type="STRING" id="905079.L1J0R3"/>
<evidence type="ECO:0000313" key="13">
    <source>
        <dbReference type="EnsemblProtists" id="EKX42101"/>
    </source>
</evidence>
<evidence type="ECO:0000256" key="9">
    <source>
        <dbReference type="ARBA" id="ARBA00042761"/>
    </source>
</evidence>
<gene>
    <name evidence="12" type="ORF">GUITHDRAFT_141568</name>
</gene>
<dbReference type="AlphaFoldDB" id="L1J0R3"/>